<reference evidence="2" key="1">
    <citation type="submission" date="2013-03" db="EMBL/GenBank/DDBJ databases">
        <title>The Genome Sequence of Anopheles minimus MINIMUS1.</title>
        <authorList>
            <consortium name="The Broad Institute Genomics Platform"/>
            <person name="Neafsey D.E."/>
            <person name="Walton C."/>
            <person name="Walker B."/>
            <person name="Young S.K."/>
            <person name="Zeng Q."/>
            <person name="Gargeya S."/>
            <person name="Fitzgerald M."/>
            <person name="Haas B."/>
            <person name="Abouelleil A."/>
            <person name="Allen A.W."/>
            <person name="Alvarado L."/>
            <person name="Arachchi H.M."/>
            <person name="Berlin A.M."/>
            <person name="Chapman S.B."/>
            <person name="Gainer-Dewar J."/>
            <person name="Goldberg J."/>
            <person name="Griggs A."/>
            <person name="Gujja S."/>
            <person name="Hansen M."/>
            <person name="Howarth C."/>
            <person name="Imamovic A."/>
            <person name="Ireland A."/>
            <person name="Larimer J."/>
            <person name="McCowan C."/>
            <person name="Murphy C."/>
            <person name="Pearson M."/>
            <person name="Poon T.W."/>
            <person name="Priest M."/>
            <person name="Roberts A."/>
            <person name="Saif S."/>
            <person name="Shea T."/>
            <person name="Sisk P."/>
            <person name="Sykes S."/>
            <person name="Wortman J."/>
            <person name="Nusbaum C."/>
            <person name="Birren B."/>
        </authorList>
    </citation>
    <scope>NUCLEOTIDE SEQUENCE [LARGE SCALE GENOMIC DNA]</scope>
    <source>
        <strain evidence="2">MINIMUS1</strain>
    </source>
</reference>
<dbReference type="EnsemblMetazoa" id="AMIN014530-RA">
    <property type="protein sequence ID" value="AMIN014530-PA"/>
    <property type="gene ID" value="AMIN014530"/>
</dbReference>
<accession>A0A182WPC5</accession>
<sequence>MPFGRRLSIISNGQNMQRMVGLGG</sequence>
<keyword evidence="2" id="KW-1185">Reference proteome</keyword>
<protein>
    <submittedName>
        <fullName evidence="1">Uncharacterized protein</fullName>
    </submittedName>
</protein>
<dbReference type="AlphaFoldDB" id="A0A182WPC5"/>
<evidence type="ECO:0000313" key="2">
    <source>
        <dbReference type="Proteomes" id="UP000075920"/>
    </source>
</evidence>
<proteinExistence type="predicted"/>
<organism evidence="1 2">
    <name type="scientific">Anopheles minimus</name>
    <dbReference type="NCBI Taxonomy" id="112268"/>
    <lineage>
        <taxon>Eukaryota</taxon>
        <taxon>Metazoa</taxon>
        <taxon>Ecdysozoa</taxon>
        <taxon>Arthropoda</taxon>
        <taxon>Hexapoda</taxon>
        <taxon>Insecta</taxon>
        <taxon>Pterygota</taxon>
        <taxon>Neoptera</taxon>
        <taxon>Endopterygota</taxon>
        <taxon>Diptera</taxon>
        <taxon>Nematocera</taxon>
        <taxon>Culicoidea</taxon>
        <taxon>Culicidae</taxon>
        <taxon>Anophelinae</taxon>
        <taxon>Anopheles</taxon>
    </lineage>
</organism>
<name>A0A182WPC5_9DIPT</name>
<evidence type="ECO:0000313" key="1">
    <source>
        <dbReference type="EnsemblMetazoa" id="AMIN014530-PA"/>
    </source>
</evidence>
<reference evidence="1" key="2">
    <citation type="submission" date="2020-05" db="UniProtKB">
        <authorList>
            <consortium name="EnsemblMetazoa"/>
        </authorList>
    </citation>
    <scope>IDENTIFICATION</scope>
    <source>
        <strain evidence="1">MINIMUS1</strain>
    </source>
</reference>
<dbReference type="Proteomes" id="UP000075920">
    <property type="component" value="Unassembled WGS sequence"/>
</dbReference>
<dbReference type="VEuPathDB" id="VectorBase:AMIN014530"/>